<gene>
    <name evidence="1" type="ORF">NCTC12229_02303</name>
</gene>
<sequence>MALNSKDDEYSNLGSKTPHSIISSTYITSNDNNKYYGDTYNHTFTALLNELEKSKEQEKDLIGKISYFFQNENLLKEKEHNQKNILMCLKNFYEQIDRSYLNLFGNLLDYEKEISKYSLINLMRYYPYFINRKESFYLDISQGNLILNIENNVSLQLRFLATGKVEFVSLDKDELGERENQLYVVRGMFTSGNSFEKSYKIKRVLGMLESENTQNRILKLITMITLTRNLECLNESKRITR</sequence>
<organism evidence="1 2">
    <name type="scientific">Neisseria zoodegmatis</name>
    <dbReference type="NCBI Taxonomy" id="326523"/>
    <lineage>
        <taxon>Bacteria</taxon>
        <taxon>Pseudomonadati</taxon>
        <taxon>Pseudomonadota</taxon>
        <taxon>Betaproteobacteria</taxon>
        <taxon>Neisseriales</taxon>
        <taxon>Neisseriaceae</taxon>
        <taxon>Neisseria</taxon>
    </lineage>
</organism>
<dbReference type="AlphaFoldDB" id="A0A378X635"/>
<protein>
    <submittedName>
        <fullName evidence="1">Uncharacterized protein</fullName>
    </submittedName>
</protein>
<evidence type="ECO:0000313" key="2">
    <source>
        <dbReference type="Proteomes" id="UP000254055"/>
    </source>
</evidence>
<reference evidence="1 2" key="1">
    <citation type="submission" date="2018-06" db="EMBL/GenBank/DDBJ databases">
        <authorList>
            <consortium name="Pathogen Informatics"/>
            <person name="Doyle S."/>
        </authorList>
    </citation>
    <scope>NUCLEOTIDE SEQUENCE [LARGE SCALE GENOMIC DNA]</scope>
    <source>
        <strain evidence="1 2">NCTC12229</strain>
    </source>
</reference>
<accession>A0A378X635</accession>
<dbReference type="Proteomes" id="UP000254055">
    <property type="component" value="Unassembled WGS sequence"/>
</dbReference>
<proteinExistence type="predicted"/>
<name>A0A378X635_9NEIS</name>
<dbReference type="EMBL" id="UGRS01000003">
    <property type="protein sequence ID" value="SUA48879.1"/>
    <property type="molecule type" value="Genomic_DNA"/>
</dbReference>
<evidence type="ECO:0000313" key="1">
    <source>
        <dbReference type="EMBL" id="SUA48879.1"/>
    </source>
</evidence>